<dbReference type="InterPro" id="IPR012349">
    <property type="entry name" value="Split_barrel_FMN-bd"/>
</dbReference>
<evidence type="ECO:0000313" key="1">
    <source>
        <dbReference type="EMBL" id="PWJ12555.1"/>
    </source>
</evidence>
<reference evidence="1 2" key="1">
    <citation type="submission" date="2018-05" db="EMBL/GenBank/DDBJ databases">
        <title>The Hungate 1000. A catalogue of reference genomes from the rumen microbiome.</title>
        <authorList>
            <person name="Kelly W."/>
        </authorList>
    </citation>
    <scope>NUCLEOTIDE SEQUENCE [LARGE SCALE GENOMIC DNA]</scope>
    <source>
        <strain evidence="1 2">SAb67</strain>
    </source>
</reference>
<organism evidence="1 2">
    <name type="scientific">Ruminococcus flavefaciens</name>
    <dbReference type="NCBI Taxonomy" id="1265"/>
    <lineage>
        <taxon>Bacteria</taxon>
        <taxon>Bacillati</taxon>
        <taxon>Bacillota</taxon>
        <taxon>Clostridia</taxon>
        <taxon>Eubacteriales</taxon>
        <taxon>Oscillospiraceae</taxon>
        <taxon>Ruminococcus</taxon>
    </lineage>
</organism>
<dbReference type="PANTHER" id="PTHR34071">
    <property type="entry name" value="5-NITROIMIDAZOLE ANTIBIOTICS RESISTANCE PROTEIN, NIMA-FAMILY-RELATED PROTEIN-RELATED"/>
    <property type="match status" value="1"/>
</dbReference>
<proteinExistence type="predicted"/>
<dbReference type="RefSeq" id="WP_109726598.1">
    <property type="nucleotide sequence ID" value="NZ_QGDI01000006.1"/>
</dbReference>
<protein>
    <recommendedName>
        <fullName evidence="3">Nitroimidazol reductase NimA, pyridoxamine 5'-phosphate oxidase superfamily</fullName>
    </recommendedName>
</protein>
<dbReference type="EMBL" id="QGDI01000006">
    <property type="protein sequence ID" value="PWJ12555.1"/>
    <property type="molecule type" value="Genomic_DNA"/>
</dbReference>
<dbReference type="AlphaFoldDB" id="A0A315XY96"/>
<dbReference type="SUPFAM" id="SSF50475">
    <property type="entry name" value="FMN-binding split barrel"/>
    <property type="match status" value="1"/>
</dbReference>
<dbReference type="OrthoDB" id="9794935at2"/>
<evidence type="ECO:0000313" key="2">
    <source>
        <dbReference type="Proteomes" id="UP000245720"/>
    </source>
</evidence>
<accession>A0A315XY96</accession>
<name>A0A315XY96_RUMFL</name>
<gene>
    <name evidence="1" type="ORF">IE37_01638</name>
</gene>
<sequence>MFRDMRRHKQAVSERECLDILHLAKRGVLSVIGDEGYPYGVPMDFVYNDADGKIYFHCAKEGHKLDAIKSCGKVCFTTWNDGCQKEDWSWYITSVIVFGRAELITDRETALDAARRLGLKYFPTVEEVDTEIEKAFSRVQMVALTIEHMTGKLVHEK</sequence>
<comment type="caution">
    <text evidence="1">The sequence shown here is derived from an EMBL/GenBank/DDBJ whole genome shotgun (WGS) entry which is preliminary data.</text>
</comment>
<dbReference type="Gene3D" id="2.30.110.10">
    <property type="entry name" value="Electron Transport, Fmn-binding Protein, Chain A"/>
    <property type="match status" value="1"/>
</dbReference>
<dbReference type="PANTHER" id="PTHR34071:SF2">
    <property type="entry name" value="FLAVIN-NUCLEOTIDE-BINDING PROTEIN"/>
    <property type="match status" value="1"/>
</dbReference>
<evidence type="ECO:0008006" key="3">
    <source>
        <dbReference type="Google" id="ProtNLM"/>
    </source>
</evidence>
<dbReference type="InterPro" id="IPR024747">
    <property type="entry name" value="Pyridox_Oxase-rel"/>
</dbReference>
<dbReference type="Pfam" id="PF12900">
    <property type="entry name" value="Pyridox_ox_2"/>
    <property type="match status" value="1"/>
</dbReference>
<dbReference type="Proteomes" id="UP000245720">
    <property type="component" value="Unassembled WGS sequence"/>
</dbReference>